<organism evidence="2">
    <name type="scientific">Myxococcus fulvus</name>
    <dbReference type="NCBI Taxonomy" id="33"/>
    <lineage>
        <taxon>Bacteria</taxon>
        <taxon>Pseudomonadati</taxon>
        <taxon>Myxococcota</taxon>
        <taxon>Myxococcia</taxon>
        <taxon>Myxococcales</taxon>
        <taxon>Cystobacterineae</taxon>
        <taxon>Myxococcaceae</taxon>
        <taxon>Myxococcus</taxon>
    </lineage>
</organism>
<name>A0A7D5SII6_MYXFU</name>
<sequence>MKSTAGIVVMALVMLTACGTPPSEGQAQPNAEEHMVSQEAALRGDCYVTVECADGTPRDCSGTAFSCTAGSAHNGHVSCNGVVSACGFVIDPQPTCTTCSRFSDGCCNPFCLGDPDCR</sequence>
<accession>A0A7D5SII6</accession>
<feature type="signal peptide" evidence="1">
    <location>
        <begin position="1"/>
        <end position="19"/>
    </location>
</feature>
<evidence type="ECO:0000313" key="2">
    <source>
        <dbReference type="EMBL" id="QLH55476.1"/>
    </source>
</evidence>
<reference evidence="2" key="1">
    <citation type="journal article" date="2020" name="ACS Chem. Biol.">
        <title>Biosynthesis of cittilins, unusual ribosomally synthesized and post-translationally modified peptides from Myxococcus xanthus.</title>
        <authorList>
            <person name="Hug J.J."/>
            <person name="Dastbaz J."/>
            <person name="Adam S."/>
            <person name="Revermann O."/>
            <person name="Koehnke J."/>
            <person name="Krug D."/>
            <person name="Muller R."/>
        </authorList>
    </citation>
    <scope>NUCLEOTIDE SEQUENCE</scope>
    <source>
        <strain evidence="2">MCy8286</strain>
    </source>
</reference>
<feature type="chain" id="PRO_5027684252" evidence="1">
    <location>
        <begin position="20"/>
        <end position="118"/>
    </location>
</feature>
<dbReference type="PROSITE" id="PS51257">
    <property type="entry name" value="PROKAR_LIPOPROTEIN"/>
    <property type="match status" value="1"/>
</dbReference>
<protein>
    <submittedName>
        <fullName evidence="2">Lipoprotein</fullName>
    </submittedName>
</protein>
<dbReference type="EMBL" id="MN731364">
    <property type="protein sequence ID" value="QLH55476.1"/>
    <property type="molecule type" value="Genomic_DNA"/>
</dbReference>
<dbReference type="AlphaFoldDB" id="A0A7D5SII6"/>
<proteinExistence type="predicted"/>
<evidence type="ECO:0000256" key="1">
    <source>
        <dbReference type="SAM" id="SignalP"/>
    </source>
</evidence>
<keyword evidence="2" id="KW-0449">Lipoprotein</keyword>
<keyword evidence="1" id="KW-0732">Signal</keyword>